<organism evidence="2 3">
    <name type="scientific">Streptomyces malaysiensis</name>
    <dbReference type="NCBI Taxonomy" id="92644"/>
    <lineage>
        <taxon>Bacteria</taxon>
        <taxon>Bacillati</taxon>
        <taxon>Actinomycetota</taxon>
        <taxon>Actinomycetes</taxon>
        <taxon>Kitasatosporales</taxon>
        <taxon>Streptomycetaceae</taxon>
        <taxon>Streptomyces</taxon>
        <taxon>Streptomyces violaceusniger group</taxon>
    </lineage>
</organism>
<reference evidence="2 3" key="1">
    <citation type="submission" date="2015-09" db="EMBL/GenBank/DDBJ databases">
        <title>Genome sequence, genome mining and natural product profiling of a biocontrol bacterium Streptomyces malaysiensis F913.</title>
        <authorList>
            <person name="Xu Y."/>
            <person name="Wei J."/>
            <person name="Xie J."/>
            <person name="Li T."/>
            <person name="Zhou Z."/>
        </authorList>
    </citation>
    <scope>NUCLEOTIDE SEQUENCE [LARGE SCALE GENOMIC DNA]</scope>
    <source>
        <strain evidence="2 3">F913</strain>
    </source>
</reference>
<feature type="region of interest" description="Disordered" evidence="1">
    <location>
        <begin position="1"/>
        <end position="39"/>
    </location>
</feature>
<comment type="caution">
    <text evidence="2">The sequence shown here is derived from an EMBL/GenBank/DDBJ whole genome shotgun (WGS) entry which is preliminary data.</text>
</comment>
<feature type="compositionally biased region" description="Basic and acidic residues" evidence="1">
    <location>
        <begin position="217"/>
        <end position="227"/>
    </location>
</feature>
<evidence type="ECO:0000256" key="1">
    <source>
        <dbReference type="SAM" id="MobiDB-lite"/>
    </source>
</evidence>
<sequence>MAIDLTKATDHHGDDAERDDVVEETAETVEAAGQEKTRAQRAREAYAATSARGRAALEAQRANVSARLHAWFTAEELSEGELGTWVTNRKLRAQQQRGEHLMHEVTHLRTRLTEAKAREAGEERDRKATSPQIERLKGQLAVAEVRLENFVPDAVMPPTPKEISHARWVRKAARAAAVVAGVIGWIKLATMEPWVLPGTLLAAPFAWWALARPIEEDHNQDQDHGQDQNEAGAVAADGAQDSKVSLVKTPSTMAAAAGLEEPTTVAVEPGVPDAGGMPEVPGEAVGPRGPVASADPLQIRGAADLITALVKAKVVEASERDETHVVGLIQAFGPGWTATVELPAGRTAADAIGRIAQLASALRVKAGQIELTADSTEDGHEGRFTIWVAHADNPFGTGKSASELIAAEVWDFWADGIPIGLDARQTRRVLDMLWASLLIGGLKGYGKTYLARLIAAAAALDPYVRIILITGKSGPDWVALKKVAHAYVAGATPHKLNEIHGLLDDTIADMQQRGEKLERLFETDPASCPEGKLTRELARRPGTELTLLVVDELQELLLAAAMTKVKIDENEDGEGGRGRSGKTVLVEKFARFVNVTRFVGGMGVFITQRPDSTSVPTELREVCDKRASARVKGAPSARMVLGDDAVNAGAAPHMLREIHRGVYVMDEGAESGHLTFKGDVIDLPDFGRICQRGQALRIKAGTLTGYAAEHAQAELAAARTAELLADAITAFDRLGVTDAQGLTAETLAAALAEDHPDRYEGLDAAALRERLREVDITTGKVTTSDGKRVNGYTRAQLAARTGGRETP</sequence>
<evidence type="ECO:0008006" key="4">
    <source>
        <dbReference type="Google" id="ProtNLM"/>
    </source>
</evidence>
<evidence type="ECO:0000313" key="2">
    <source>
        <dbReference type="EMBL" id="PNG97032.1"/>
    </source>
</evidence>
<proteinExistence type="predicted"/>
<protein>
    <recommendedName>
        <fullName evidence="4">FtsK domain-containing protein</fullName>
    </recommendedName>
</protein>
<accession>A0A2J7Z9T1</accession>
<feature type="compositionally biased region" description="Acidic residues" evidence="1">
    <location>
        <begin position="16"/>
        <end position="27"/>
    </location>
</feature>
<dbReference type="EMBL" id="LJIW01000001">
    <property type="protein sequence ID" value="PNG97032.1"/>
    <property type="molecule type" value="Genomic_DNA"/>
</dbReference>
<evidence type="ECO:0000313" key="3">
    <source>
        <dbReference type="Proteomes" id="UP000236520"/>
    </source>
</evidence>
<dbReference type="AlphaFoldDB" id="A0A2J7Z9T1"/>
<gene>
    <name evidence="2" type="ORF">SMF913_13057</name>
</gene>
<feature type="region of interest" description="Disordered" evidence="1">
    <location>
        <begin position="217"/>
        <end position="239"/>
    </location>
</feature>
<dbReference type="RefSeq" id="WP_180990628.1">
    <property type="nucleotide sequence ID" value="NZ_LJIW01000001.1"/>
</dbReference>
<dbReference type="InterPro" id="IPR027417">
    <property type="entry name" value="P-loop_NTPase"/>
</dbReference>
<keyword evidence="3" id="KW-1185">Reference proteome</keyword>
<dbReference type="Proteomes" id="UP000236520">
    <property type="component" value="Unassembled WGS sequence"/>
</dbReference>
<dbReference type="SUPFAM" id="SSF52540">
    <property type="entry name" value="P-loop containing nucleoside triphosphate hydrolases"/>
    <property type="match status" value="1"/>
</dbReference>
<name>A0A2J7Z9T1_STRMQ</name>
<dbReference type="Gene3D" id="3.40.50.300">
    <property type="entry name" value="P-loop containing nucleotide triphosphate hydrolases"/>
    <property type="match status" value="1"/>
</dbReference>